<keyword evidence="1" id="KW-0238">DNA-binding</keyword>
<dbReference type="Proteomes" id="UP000484015">
    <property type="component" value="Unassembled WGS sequence"/>
</dbReference>
<keyword evidence="4" id="KW-1185">Reference proteome</keyword>
<dbReference type="PANTHER" id="PTHR30204">
    <property type="entry name" value="REDOX-CYCLING DRUG-SENSING TRANSCRIPTIONAL ACTIVATOR SOXR"/>
    <property type="match status" value="1"/>
</dbReference>
<dbReference type="GO" id="GO:0003677">
    <property type="term" value="F:DNA binding"/>
    <property type="evidence" value="ECO:0007669"/>
    <property type="project" value="UniProtKB-KW"/>
</dbReference>
<evidence type="ECO:0000313" key="4">
    <source>
        <dbReference type="Proteomes" id="UP000484015"/>
    </source>
</evidence>
<dbReference type="SMART" id="SM00422">
    <property type="entry name" value="HTH_MERR"/>
    <property type="match status" value="1"/>
</dbReference>
<name>A0A6L6Q426_9BURK</name>
<dbReference type="Pfam" id="PF13411">
    <property type="entry name" value="MerR_1"/>
    <property type="match status" value="1"/>
</dbReference>
<dbReference type="InterPro" id="IPR009061">
    <property type="entry name" value="DNA-bd_dom_put_sf"/>
</dbReference>
<evidence type="ECO:0000256" key="1">
    <source>
        <dbReference type="ARBA" id="ARBA00023125"/>
    </source>
</evidence>
<dbReference type="AlphaFoldDB" id="A0A6L6Q426"/>
<dbReference type="PANTHER" id="PTHR30204:SF90">
    <property type="entry name" value="HTH-TYPE TRANSCRIPTIONAL ACTIVATOR MTA"/>
    <property type="match status" value="1"/>
</dbReference>
<reference evidence="3 4" key="1">
    <citation type="submission" date="2019-11" db="EMBL/GenBank/DDBJ databases">
        <title>Type strains purchased from KCTC, JCM and DSMZ.</title>
        <authorList>
            <person name="Lu H."/>
        </authorList>
    </citation>
    <scope>NUCLEOTIDE SEQUENCE [LARGE SCALE GENOMIC DNA]</scope>
    <source>
        <strain evidence="3 4">KCTC 42409</strain>
    </source>
</reference>
<dbReference type="GO" id="GO:0003700">
    <property type="term" value="F:DNA-binding transcription factor activity"/>
    <property type="evidence" value="ECO:0007669"/>
    <property type="project" value="InterPro"/>
</dbReference>
<sequence length="343" mass="38434">MALKIGELARRTGLTVRALHHYDAIGLLTPSARSDAGYRLYSEADIARLHQIQALRSFGLPLADVGTYLSRPDLSLQSVVAQQIDMLTREIEQAGALRNRLQRLHSVLAQGQEPNLADWLTTLESMSMYDKYFTPEELQQLPLYTNAAVAVPEWKALVASVRALMDRGATPQDAEAQVLARQWMAKSVHDTGGNPILFARLNTLHEHNPQIREQSGVTPEIMQFIIDASHESKLAIYRRYLDDDEYAFVRANIGKRAQEWPPLIARVRAAVDEGQAPDSPQGQELARQWFDLFRSMAGDNPATQAKIREALTKEPGLTDPGWINEAMLGWIRSAMMALQRRSA</sequence>
<evidence type="ECO:0000313" key="3">
    <source>
        <dbReference type="EMBL" id="MTW03812.1"/>
    </source>
</evidence>
<dbReference type="RefSeq" id="WP_155440165.1">
    <property type="nucleotide sequence ID" value="NZ_WNLA01000011.1"/>
</dbReference>
<proteinExistence type="predicted"/>
<dbReference type="PROSITE" id="PS50937">
    <property type="entry name" value="HTH_MERR_2"/>
    <property type="match status" value="1"/>
</dbReference>
<dbReference type="InterPro" id="IPR000551">
    <property type="entry name" value="MerR-type_HTH_dom"/>
</dbReference>
<dbReference type="PRINTS" id="PR00040">
    <property type="entry name" value="HTHMERR"/>
</dbReference>
<dbReference type="OrthoDB" id="9808480at2"/>
<dbReference type="CDD" id="cd04788">
    <property type="entry name" value="HTH_NolA-AlbR"/>
    <property type="match status" value="1"/>
</dbReference>
<comment type="caution">
    <text evidence="3">The sequence shown here is derived from an EMBL/GenBank/DDBJ whole genome shotgun (WGS) entry which is preliminary data.</text>
</comment>
<dbReference type="SUPFAM" id="SSF46955">
    <property type="entry name" value="Putative DNA-binding domain"/>
    <property type="match status" value="1"/>
</dbReference>
<dbReference type="InterPro" id="IPR047057">
    <property type="entry name" value="MerR_fam"/>
</dbReference>
<evidence type="ECO:0000259" key="2">
    <source>
        <dbReference type="PROSITE" id="PS50937"/>
    </source>
</evidence>
<protein>
    <submittedName>
        <fullName evidence="3">MerR family transcriptional regulator</fullName>
    </submittedName>
</protein>
<dbReference type="PROSITE" id="PS00552">
    <property type="entry name" value="HTH_MERR_1"/>
    <property type="match status" value="1"/>
</dbReference>
<dbReference type="EMBL" id="WNLA01000011">
    <property type="protein sequence ID" value="MTW03812.1"/>
    <property type="molecule type" value="Genomic_DNA"/>
</dbReference>
<organism evidence="3 4">
    <name type="scientific">Pseudoduganella ginsengisoli</name>
    <dbReference type="NCBI Taxonomy" id="1462440"/>
    <lineage>
        <taxon>Bacteria</taxon>
        <taxon>Pseudomonadati</taxon>
        <taxon>Pseudomonadota</taxon>
        <taxon>Betaproteobacteria</taxon>
        <taxon>Burkholderiales</taxon>
        <taxon>Oxalobacteraceae</taxon>
        <taxon>Telluria group</taxon>
        <taxon>Pseudoduganella</taxon>
    </lineage>
</organism>
<feature type="domain" description="HTH merR-type" evidence="2">
    <location>
        <begin position="2"/>
        <end position="71"/>
    </location>
</feature>
<gene>
    <name evidence="3" type="ORF">GM668_17145</name>
</gene>
<accession>A0A6L6Q426</accession>
<dbReference type="Gene3D" id="1.10.1660.10">
    <property type="match status" value="1"/>
</dbReference>